<keyword evidence="2 5" id="KW-0812">Transmembrane</keyword>
<dbReference type="InterPro" id="IPR036259">
    <property type="entry name" value="MFS_trans_sf"/>
</dbReference>
<feature type="transmembrane region" description="Helical" evidence="5">
    <location>
        <begin position="283"/>
        <end position="300"/>
    </location>
</feature>
<protein>
    <submittedName>
        <fullName evidence="7">Major facilitator superfamily MFS_1</fullName>
    </submittedName>
</protein>
<keyword evidence="4 5" id="KW-0472">Membrane</keyword>
<organism evidence="7 8">
    <name type="scientific">Thermobispora bispora (strain ATCC 19993 / DSM 43833 / CBS 139.67 / JCM 10125 / KCTC 9307 / NBRC 14880 / R51)</name>
    <dbReference type="NCBI Taxonomy" id="469371"/>
    <lineage>
        <taxon>Bacteria</taxon>
        <taxon>Bacillati</taxon>
        <taxon>Actinomycetota</taxon>
        <taxon>Actinomycetes</taxon>
        <taxon>Streptosporangiales</taxon>
        <taxon>Streptosporangiaceae</taxon>
        <taxon>Thermobispora</taxon>
    </lineage>
</organism>
<dbReference type="AlphaFoldDB" id="D6Y3D8"/>
<keyword evidence="8" id="KW-1185">Reference proteome</keyword>
<evidence type="ECO:0000256" key="2">
    <source>
        <dbReference type="ARBA" id="ARBA00022692"/>
    </source>
</evidence>
<evidence type="ECO:0000256" key="1">
    <source>
        <dbReference type="ARBA" id="ARBA00004651"/>
    </source>
</evidence>
<name>D6Y3D8_THEBD</name>
<feature type="transmembrane region" description="Helical" evidence="5">
    <location>
        <begin position="107"/>
        <end position="126"/>
    </location>
</feature>
<dbReference type="KEGG" id="tbi:Tbis_2303"/>
<dbReference type="PANTHER" id="PTHR23542">
    <property type="match status" value="1"/>
</dbReference>
<dbReference type="SUPFAM" id="SSF103473">
    <property type="entry name" value="MFS general substrate transporter"/>
    <property type="match status" value="1"/>
</dbReference>
<evidence type="ECO:0000313" key="7">
    <source>
        <dbReference type="EMBL" id="ADG89013.1"/>
    </source>
</evidence>
<feature type="transmembrane region" description="Helical" evidence="5">
    <location>
        <begin position="17"/>
        <end position="41"/>
    </location>
</feature>
<evidence type="ECO:0000256" key="5">
    <source>
        <dbReference type="SAM" id="Phobius"/>
    </source>
</evidence>
<feature type="transmembrane region" description="Helical" evidence="5">
    <location>
        <begin position="371"/>
        <end position="393"/>
    </location>
</feature>
<sequence>MVVGPYRGLFGMPGVKGFVIAGFIGRLPMAMLGIGTVLLVSAVTGSYATAGGVSAMGSLMFAAAAPVTGRLTDRFGQSRVLVPLALLHGVALSSLLLSAHLRAPDAALYLAGMATGATAPALGPMVRARWSHVLKDKDPGKLHTAFSFESVVDETIFISGPALVSALAATVNVYAGLIAAIAFTLAGALTLASFRGTEPPVVRETGKRHGTPIAIPGVALLTVVFLGVGSVFGSIDLITVGFAEEQGHRGAAGFMLALIASGSAISGLWYGSRAWRIPLHTRFVRTLTLFALGLIPVTLMEQVRPMLVALFVAGLSISPTLITGFSLVQRLVPAGQLTEGMAWLSTAIGFGVALGSWAGGWLTDAYGAHNAYAFSFGCALLAAVVGMAGSALVRVDETGELPHGQSGGS</sequence>
<proteinExistence type="predicted"/>
<dbReference type="Gene3D" id="1.20.1250.20">
    <property type="entry name" value="MFS general substrate transporter like domains"/>
    <property type="match status" value="1"/>
</dbReference>
<dbReference type="EMBL" id="CP001874">
    <property type="protein sequence ID" value="ADG89013.1"/>
    <property type="molecule type" value="Genomic_DNA"/>
</dbReference>
<comment type="subcellular location">
    <subcellularLocation>
        <location evidence="1">Cell membrane</location>
        <topology evidence="1">Multi-pass membrane protein</topology>
    </subcellularLocation>
</comment>
<dbReference type="Proteomes" id="UP000006640">
    <property type="component" value="Chromosome"/>
</dbReference>
<gene>
    <name evidence="7" type="ordered locus">Tbis_2303</name>
</gene>
<keyword evidence="3 5" id="KW-1133">Transmembrane helix</keyword>
<feature type="transmembrane region" description="Helical" evidence="5">
    <location>
        <begin position="80"/>
        <end position="101"/>
    </location>
</feature>
<feature type="transmembrane region" description="Helical" evidence="5">
    <location>
        <begin position="340"/>
        <end position="359"/>
    </location>
</feature>
<reference evidence="7 8" key="1">
    <citation type="submission" date="2010-01" db="EMBL/GenBank/DDBJ databases">
        <title>The complete genome of Thermobispora bispora DSM 43833.</title>
        <authorList>
            <consortium name="US DOE Joint Genome Institute (JGI-PGF)"/>
            <person name="Lucas S."/>
            <person name="Copeland A."/>
            <person name="Lapidus A."/>
            <person name="Glavina del Rio T."/>
            <person name="Dalin E."/>
            <person name="Tice H."/>
            <person name="Bruce D."/>
            <person name="Goodwin L."/>
            <person name="Pitluck S."/>
            <person name="Kyrpides N."/>
            <person name="Mavromatis K."/>
            <person name="Ivanova N."/>
            <person name="Mikhailova N."/>
            <person name="Chertkov O."/>
            <person name="Brettin T."/>
            <person name="Detter J.C."/>
            <person name="Han C."/>
            <person name="Larimer F."/>
            <person name="Land M."/>
            <person name="Hauser L."/>
            <person name="Markowitz V."/>
            <person name="Cheng J.-F."/>
            <person name="Hugenholtz P."/>
            <person name="Woyke T."/>
            <person name="Wu D."/>
            <person name="Jando M."/>
            <person name="Schneider S."/>
            <person name="Klenk H.-P."/>
            <person name="Eisen J.A."/>
        </authorList>
    </citation>
    <scope>NUCLEOTIDE SEQUENCE [LARGE SCALE GENOMIC DNA]</scope>
    <source>
        <strain evidence="8">ATCC 19993 / DSM 43833 / CBS 139.67 / JCM 10125 / KCTC 9307 / NBRC 14880 / R51</strain>
    </source>
</reference>
<dbReference type="GO" id="GO:0005886">
    <property type="term" value="C:plasma membrane"/>
    <property type="evidence" value="ECO:0007669"/>
    <property type="project" value="UniProtKB-SubCell"/>
</dbReference>
<feature type="transmembrane region" description="Helical" evidence="5">
    <location>
        <begin position="213"/>
        <end position="232"/>
    </location>
</feature>
<dbReference type="OrthoDB" id="9180256at2"/>
<accession>D6Y3D8</accession>
<feature type="transmembrane region" description="Helical" evidence="5">
    <location>
        <begin position="306"/>
        <end position="328"/>
    </location>
</feature>
<feature type="transmembrane region" description="Helical" evidence="5">
    <location>
        <begin position="173"/>
        <end position="192"/>
    </location>
</feature>
<dbReference type="STRING" id="469371.Tbis_2303"/>
<evidence type="ECO:0000256" key="4">
    <source>
        <dbReference type="ARBA" id="ARBA00023136"/>
    </source>
</evidence>
<evidence type="ECO:0000313" key="8">
    <source>
        <dbReference type="Proteomes" id="UP000006640"/>
    </source>
</evidence>
<evidence type="ECO:0000259" key="6">
    <source>
        <dbReference type="PROSITE" id="PS50850"/>
    </source>
</evidence>
<feature type="transmembrane region" description="Helical" evidence="5">
    <location>
        <begin position="47"/>
        <end position="68"/>
    </location>
</feature>
<dbReference type="Pfam" id="PF07690">
    <property type="entry name" value="MFS_1"/>
    <property type="match status" value="1"/>
</dbReference>
<dbReference type="GO" id="GO:0022857">
    <property type="term" value="F:transmembrane transporter activity"/>
    <property type="evidence" value="ECO:0007669"/>
    <property type="project" value="InterPro"/>
</dbReference>
<feature type="domain" description="Major facilitator superfamily (MFS) profile" evidence="6">
    <location>
        <begin position="217"/>
        <end position="409"/>
    </location>
</feature>
<feature type="transmembrane region" description="Helical" evidence="5">
    <location>
        <begin position="252"/>
        <end position="271"/>
    </location>
</feature>
<evidence type="ECO:0000256" key="3">
    <source>
        <dbReference type="ARBA" id="ARBA00022989"/>
    </source>
</evidence>
<dbReference type="RefSeq" id="WP_013132546.1">
    <property type="nucleotide sequence ID" value="NC_014165.1"/>
</dbReference>
<dbReference type="InterPro" id="IPR020846">
    <property type="entry name" value="MFS_dom"/>
</dbReference>
<dbReference type="eggNOG" id="COG2814">
    <property type="taxonomic scope" value="Bacteria"/>
</dbReference>
<dbReference type="InterPro" id="IPR011701">
    <property type="entry name" value="MFS"/>
</dbReference>
<dbReference type="PANTHER" id="PTHR23542:SF1">
    <property type="entry name" value="MAJOR FACILITATOR SUPERFAMILY (MFS) PROFILE DOMAIN-CONTAINING PROTEIN"/>
    <property type="match status" value="1"/>
</dbReference>
<dbReference type="HOGENOM" id="CLU_033532_0_1_11"/>
<dbReference type="PROSITE" id="PS50850">
    <property type="entry name" value="MFS"/>
    <property type="match status" value="1"/>
</dbReference>